<evidence type="ECO:0000256" key="1">
    <source>
        <dbReference type="ARBA" id="ARBA00005664"/>
    </source>
</evidence>
<comment type="similarity">
    <text evidence="1">Belongs to the glycosyltransferase 34 family.</text>
</comment>
<keyword evidence="4" id="KW-1133">Transmembrane helix</keyword>
<dbReference type="Proteomes" id="UP000005220">
    <property type="component" value="Chromosome 6"/>
</dbReference>
<gene>
    <name evidence="5" type="primary">KAFR0F01670</name>
    <name evidence="5" type="ORF">KAFR_0F01670</name>
</gene>
<evidence type="ECO:0008006" key="7">
    <source>
        <dbReference type="Google" id="ProtNLM"/>
    </source>
</evidence>
<dbReference type="InterPro" id="IPR008630">
    <property type="entry name" value="Glyco_trans_34"/>
</dbReference>
<evidence type="ECO:0000313" key="5">
    <source>
        <dbReference type="EMBL" id="CCF58764.1"/>
    </source>
</evidence>
<dbReference type="OrthoDB" id="205108at2759"/>
<dbReference type="eggNOG" id="KOG4748">
    <property type="taxonomic scope" value="Eukaryota"/>
</dbReference>
<evidence type="ECO:0000256" key="3">
    <source>
        <dbReference type="ARBA" id="ARBA00022679"/>
    </source>
</evidence>
<feature type="transmembrane region" description="Helical" evidence="4">
    <location>
        <begin position="38"/>
        <end position="60"/>
    </location>
</feature>
<keyword evidence="2" id="KW-0328">Glycosyltransferase</keyword>
<dbReference type="InParanoid" id="H2AWL4"/>
<dbReference type="Pfam" id="PF05637">
    <property type="entry name" value="Glyco_transf_34"/>
    <property type="match status" value="1"/>
</dbReference>
<reference evidence="5 6" key="1">
    <citation type="journal article" date="2011" name="Proc. Natl. Acad. Sci. U.S.A.">
        <title>Evolutionary erosion of yeast sex chromosomes by mating-type switching accidents.</title>
        <authorList>
            <person name="Gordon J.L."/>
            <person name="Armisen D."/>
            <person name="Proux-Wera E."/>
            <person name="Oheigeartaigh S.S."/>
            <person name="Byrne K.P."/>
            <person name="Wolfe K.H."/>
        </authorList>
    </citation>
    <scope>NUCLEOTIDE SEQUENCE [LARGE SCALE GENOMIC DNA]</scope>
    <source>
        <strain evidence="6">ATCC 22294 / BCRC 22015 / CBS 2517 / CECT 1963 / NBRC 1671 / NRRL Y-8276</strain>
    </source>
</reference>
<sequence length="422" mass="48308">MVLKPKSKNKSQQQTLASSKWPLGLPPMFKSSRSNRNYLNMAVVFTAFVLFFYVFSRLFYPSQNSALNSKYTKEHGHYLNELPASSHLIFPHVEHAPLLKEVGISGLFVLRLEGDGSKKYVLKPDDKPFSDDEKKQTTDQVLLVKRSFLDHGKLVFRPKKNVLYPETIIVTLIDFDIYSLDTIVKVVQNRVDYAQSHNYGLYVRWIQEFFPLLEDQNLSASYEYIKPLIMRAAMHAFPKSKNFVFIDQDALVMNLGLSLEKHLLDPNILDVAISRDIPVMAGSNVRTYKNFRLSNTEIIIPQDENGILDLSAFVVTNSVYGRVFLEYLSDPLISGYAWQSTSYAVGHVLQWHPLLLSRTAIVAPKLLASKYDPQQLTDGNDENTKDGFHYNEGDLVASFKNCRERNSCAQDIEKMYEKVIKK</sequence>
<dbReference type="InterPro" id="IPR029044">
    <property type="entry name" value="Nucleotide-diphossugar_trans"/>
</dbReference>
<dbReference type="FunCoup" id="H2AWL4">
    <property type="interactions" value="119"/>
</dbReference>
<dbReference type="HOGENOM" id="CLU_021434_1_0_1"/>
<keyword evidence="6" id="KW-1185">Reference proteome</keyword>
<evidence type="ECO:0000313" key="6">
    <source>
        <dbReference type="Proteomes" id="UP000005220"/>
    </source>
</evidence>
<dbReference type="GO" id="GO:0000032">
    <property type="term" value="P:cell wall mannoprotein biosynthetic process"/>
    <property type="evidence" value="ECO:0007669"/>
    <property type="project" value="EnsemblFungi"/>
</dbReference>
<protein>
    <recommendedName>
        <fullName evidence="7">Alpha-1,6-mannosyltransferase MNN11</fullName>
    </recommendedName>
</protein>
<dbReference type="GO" id="GO:0006487">
    <property type="term" value="P:protein N-linked glycosylation"/>
    <property type="evidence" value="ECO:0007669"/>
    <property type="project" value="EnsemblFungi"/>
</dbReference>
<dbReference type="GeneID" id="13884232"/>
<dbReference type="Gene3D" id="3.90.550.10">
    <property type="entry name" value="Spore Coat Polysaccharide Biosynthesis Protein SpsA, Chain A"/>
    <property type="match status" value="1"/>
</dbReference>
<dbReference type="PANTHER" id="PTHR31306:SF10">
    <property type="entry name" value="ALPHA-1,6-MANNOSYLTRANSFERASE MNN11-RELATED"/>
    <property type="match status" value="1"/>
</dbReference>
<dbReference type="GO" id="GO:0000136">
    <property type="term" value="C:mannan polymerase complex"/>
    <property type="evidence" value="ECO:0007669"/>
    <property type="project" value="EnsemblFungi"/>
</dbReference>
<dbReference type="RefSeq" id="XP_003957899.1">
    <property type="nucleotide sequence ID" value="XM_003957850.1"/>
</dbReference>
<name>H2AWL4_KAZAF</name>
<accession>H2AWL4</accession>
<dbReference type="GO" id="GO:0000009">
    <property type="term" value="F:alpha-1,6-mannosyltransferase activity"/>
    <property type="evidence" value="ECO:0007669"/>
    <property type="project" value="EnsemblFungi"/>
</dbReference>
<dbReference type="STRING" id="1071382.H2AWL4"/>
<dbReference type="EMBL" id="HE650826">
    <property type="protein sequence ID" value="CCF58764.1"/>
    <property type="molecule type" value="Genomic_DNA"/>
</dbReference>
<keyword evidence="3" id="KW-0808">Transferase</keyword>
<proteinExistence type="inferred from homology"/>
<keyword evidence="4" id="KW-0812">Transmembrane</keyword>
<evidence type="ECO:0000256" key="2">
    <source>
        <dbReference type="ARBA" id="ARBA00022676"/>
    </source>
</evidence>
<dbReference type="AlphaFoldDB" id="H2AWL4"/>
<dbReference type="KEGG" id="kaf:KAFR_0F01670"/>
<dbReference type="PANTHER" id="PTHR31306">
    <property type="entry name" value="ALPHA-1,6-MANNOSYLTRANSFERASE MNN11-RELATED"/>
    <property type="match status" value="1"/>
</dbReference>
<organism evidence="5 6">
    <name type="scientific">Kazachstania africana (strain ATCC 22294 / BCRC 22015 / CBS 2517 / CECT 1963 / NBRC 1671 / NRRL Y-8276)</name>
    <name type="common">Yeast</name>
    <name type="synonym">Kluyveromyces africanus</name>
    <dbReference type="NCBI Taxonomy" id="1071382"/>
    <lineage>
        <taxon>Eukaryota</taxon>
        <taxon>Fungi</taxon>
        <taxon>Dikarya</taxon>
        <taxon>Ascomycota</taxon>
        <taxon>Saccharomycotina</taxon>
        <taxon>Saccharomycetes</taxon>
        <taxon>Saccharomycetales</taxon>
        <taxon>Saccharomycetaceae</taxon>
        <taxon>Kazachstania</taxon>
    </lineage>
</organism>
<evidence type="ECO:0000256" key="4">
    <source>
        <dbReference type="SAM" id="Phobius"/>
    </source>
</evidence>
<keyword evidence="4" id="KW-0472">Membrane</keyword>